<dbReference type="Proteomes" id="UP000540506">
    <property type="component" value="Unassembled WGS sequence"/>
</dbReference>
<feature type="transmembrane region" description="Helical" evidence="2">
    <location>
        <begin position="176"/>
        <end position="194"/>
    </location>
</feature>
<keyword evidence="2" id="KW-0812">Transmembrane</keyword>
<keyword evidence="2" id="KW-0472">Membrane</keyword>
<dbReference type="Pfam" id="PF20401">
    <property type="entry name" value="Rhomboid_2"/>
    <property type="match status" value="1"/>
</dbReference>
<organism evidence="3 4">
    <name type="scientific">Kitasatospora kifunensis</name>
    <name type="common">Streptomyces kifunensis</name>
    <dbReference type="NCBI Taxonomy" id="58351"/>
    <lineage>
        <taxon>Bacteria</taxon>
        <taxon>Bacillati</taxon>
        <taxon>Actinomycetota</taxon>
        <taxon>Actinomycetes</taxon>
        <taxon>Kitasatosporales</taxon>
        <taxon>Streptomycetaceae</taxon>
        <taxon>Kitasatospora</taxon>
    </lineage>
</organism>
<evidence type="ECO:0000313" key="4">
    <source>
        <dbReference type="Proteomes" id="UP000540506"/>
    </source>
</evidence>
<feature type="transmembrane region" description="Helical" evidence="2">
    <location>
        <begin position="201"/>
        <end position="216"/>
    </location>
</feature>
<feature type="transmembrane region" description="Helical" evidence="2">
    <location>
        <begin position="141"/>
        <end position="164"/>
    </location>
</feature>
<name>A0A7W7R198_KITKI</name>
<dbReference type="InterPro" id="IPR046862">
    <property type="entry name" value="Rhomboid_2"/>
</dbReference>
<evidence type="ECO:0000313" key="3">
    <source>
        <dbReference type="EMBL" id="MBB4923589.1"/>
    </source>
</evidence>
<protein>
    <submittedName>
        <fullName evidence="3">Uncharacterized protein</fullName>
    </submittedName>
</protein>
<sequence>MADASFGASAGAPVGTSPAPSPAGGRRLPVTPLACLRFGLRDAPLRWVLERLPTPRRNPFAVGYLVVLASTTIFAQVANPDLVHQLQAMSSTDGHHLLRTPLRSLLMSGLWVAGPVWMPYLWAYAFTVAPLERRVGSLRAAGVFAAGHVVGTLLSQLVVAIAVATGKVGPSILDELDIGVSYGVLASLGALAGLLPPRGRYLALGGAVLLVVHGIMTDQDLITGVGHPTALLVGIGLWGLLRRPPRRPGGGRGRVARWMPRRVPRQIALSEHSA</sequence>
<feature type="region of interest" description="Disordered" evidence="1">
    <location>
        <begin position="1"/>
        <end position="25"/>
    </location>
</feature>
<feature type="transmembrane region" description="Helical" evidence="2">
    <location>
        <begin position="60"/>
        <end position="78"/>
    </location>
</feature>
<dbReference type="EMBL" id="JACHJV010000001">
    <property type="protein sequence ID" value="MBB4923589.1"/>
    <property type="molecule type" value="Genomic_DNA"/>
</dbReference>
<reference evidence="3 4" key="1">
    <citation type="submission" date="2020-08" db="EMBL/GenBank/DDBJ databases">
        <title>Sequencing the genomes of 1000 actinobacteria strains.</title>
        <authorList>
            <person name="Klenk H.-P."/>
        </authorList>
    </citation>
    <scope>NUCLEOTIDE SEQUENCE [LARGE SCALE GENOMIC DNA]</scope>
    <source>
        <strain evidence="3 4">DSM 41654</strain>
    </source>
</reference>
<dbReference type="AlphaFoldDB" id="A0A7W7R198"/>
<proteinExistence type="predicted"/>
<comment type="caution">
    <text evidence="3">The sequence shown here is derived from an EMBL/GenBank/DDBJ whole genome shotgun (WGS) entry which is preliminary data.</text>
</comment>
<feature type="transmembrane region" description="Helical" evidence="2">
    <location>
        <begin position="105"/>
        <end position="129"/>
    </location>
</feature>
<accession>A0A7W7R198</accession>
<evidence type="ECO:0000256" key="2">
    <source>
        <dbReference type="SAM" id="Phobius"/>
    </source>
</evidence>
<keyword evidence="4" id="KW-1185">Reference proteome</keyword>
<dbReference type="RefSeq" id="WP_184935674.1">
    <property type="nucleotide sequence ID" value="NZ_JACHJV010000001.1"/>
</dbReference>
<gene>
    <name evidence="3" type="ORF">FHR34_002582</name>
</gene>
<feature type="transmembrane region" description="Helical" evidence="2">
    <location>
        <begin position="222"/>
        <end position="241"/>
    </location>
</feature>
<evidence type="ECO:0000256" key="1">
    <source>
        <dbReference type="SAM" id="MobiDB-lite"/>
    </source>
</evidence>
<keyword evidence="2" id="KW-1133">Transmembrane helix</keyword>